<reference evidence="8" key="1">
    <citation type="submission" date="2017-02" db="EMBL/GenBank/DDBJ databases">
        <authorList>
            <person name="Regsiter A."/>
            <person name="William W."/>
        </authorList>
    </citation>
    <scope>NUCLEOTIDE SEQUENCE</scope>
    <source>
        <strain evidence="8">Bib</strain>
    </source>
</reference>
<evidence type="ECO:0000256" key="3">
    <source>
        <dbReference type="ARBA" id="ARBA00022630"/>
    </source>
</evidence>
<dbReference type="Pfam" id="PF00581">
    <property type="entry name" value="Rhodanese"/>
    <property type="match status" value="1"/>
</dbReference>
<keyword evidence="3" id="KW-0285">Flavoprotein</keyword>
<dbReference type="InterPro" id="IPR023753">
    <property type="entry name" value="FAD/NAD-binding_dom"/>
</dbReference>
<evidence type="ECO:0000259" key="7">
    <source>
        <dbReference type="PROSITE" id="PS50206"/>
    </source>
</evidence>
<dbReference type="Pfam" id="PF02852">
    <property type="entry name" value="Pyr_redox_dim"/>
    <property type="match status" value="1"/>
</dbReference>
<accession>A0A3P3XFP4</accession>
<organism evidence="8">
    <name type="scientific">uncultured spirochete</name>
    <dbReference type="NCBI Taxonomy" id="156406"/>
    <lineage>
        <taxon>Bacteria</taxon>
        <taxon>Pseudomonadati</taxon>
        <taxon>Spirochaetota</taxon>
        <taxon>Spirochaetia</taxon>
        <taxon>Spirochaetales</taxon>
        <taxon>environmental samples</taxon>
    </lineage>
</organism>
<dbReference type="PRINTS" id="PR00411">
    <property type="entry name" value="PNDRDTASEI"/>
</dbReference>
<dbReference type="EC" id="1.8.1.14" evidence="8"/>
<dbReference type="InterPro" id="IPR001763">
    <property type="entry name" value="Rhodanese-like_dom"/>
</dbReference>
<feature type="domain" description="Rhodanese" evidence="7">
    <location>
        <begin position="461"/>
        <end position="548"/>
    </location>
</feature>
<dbReference type="EMBL" id="FWDM01000005">
    <property type="protein sequence ID" value="SLM10199.1"/>
    <property type="molecule type" value="Genomic_DNA"/>
</dbReference>
<keyword evidence="6" id="KW-0676">Redox-active center</keyword>
<dbReference type="PROSITE" id="PS50206">
    <property type="entry name" value="RHODANESE_3"/>
    <property type="match status" value="1"/>
</dbReference>
<dbReference type="InterPro" id="IPR004099">
    <property type="entry name" value="Pyr_nucl-diS_OxRdtase_dimer"/>
</dbReference>
<sequence length="553" mass="59826">MRLVIIGGVAAGATAAARARRLDENAEITILEKGPYVSFANCGLPYRISGDIQKRGHLILQTAEGFFARYRVNVMLNTEAIGIDRQNKNVRVRTKDGESEVPYDKLILAQGGSPIRPQIEGLDSPNVFNLWTIPDTDKIEAFIKEHAPKHAIVVGGGFIGLEAAEAFQKRGISTTIVELMNQLMPPADPEFGAQIAEALAEHGVDSITGKSVVRIDWNARTATLNDGSTLPADIILLAVGVRPNLELAKQAGLEIGSSGGLVVDEFLRTSDPEIYAAGDMIEVIRKPDGAKVRIPLAGPANRQGRIAATNALGGSMTYSGALGTSVVKVMDYTFSMTGLSEKAAAAAKIDARAVTIHKAHHATYYPGYEDLSLKIVYRREDGKVLGAQAFGKEGVEKRIDVLAVAVYAGLTLQNVAELDLSYAPPYSSANDPMQMASFAALNDMQGFSKFVSAQEAIALIKQGSAKVLDVRTYVEYLNGHIKDSMHIPLDELRDRIEEIPDENLLIVSKAGFEGHLAYRQLSQHGRNAIRYITGGYMSLRLLKEAQNIIEEGE</sequence>
<dbReference type="InterPro" id="IPR050260">
    <property type="entry name" value="FAD-bd_OxRdtase"/>
</dbReference>
<dbReference type="Pfam" id="PF07992">
    <property type="entry name" value="Pyr_redox_2"/>
    <property type="match status" value="1"/>
</dbReference>
<dbReference type="PANTHER" id="PTHR43429:SF1">
    <property type="entry name" value="NAD(P)H SULFUR OXIDOREDUCTASE (COA-DEPENDENT)"/>
    <property type="match status" value="1"/>
</dbReference>
<dbReference type="PRINTS" id="PR00368">
    <property type="entry name" value="FADPNR"/>
</dbReference>
<evidence type="ECO:0000256" key="2">
    <source>
        <dbReference type="ARBA" id="ARBA00009130"/>
    </source>
</evidence>
<dbReference type="AlphaFoldDB" id="A0A3P3XFP4"/>
<proteinExistence type="inferred from homology"/>
<dbReference type="InterPro" id="IPR036188">
    <property type="entry name" value="FAD/NAD-bd_sf"/>
</dbReference>
<keyword evidence="4" id="KW-0274">FAD</keyword>
<dbReference type="SUPFAM" id="SSF51905">
    <property type="entry name" value="FAD/NAD(P)-binding domain"/>
    <property type="match status" value="2"/>
</dbReference>
<evidence type="ECO:0000256" key="4">
    <source>
        <dbReference type="ARBA" id="ARBA00022827"/>
    </source>
</evidence>
<dbReference type="InterPro" id="IPR016156">
    <property type="entry name" value="FAD/NAD-linked_Rdtase_dimer_sf"/>
</dbReference>
<dbReference type="SUPFAM" id="SSF55424">
    <property type="entry name" value="FAD/NAD-linked reductases, dimerisation (C-terminal) domain"/>
    <property type="match status" value="1"/>
</dbReference>
<evidence type="ECO:0000256" key="6">
    <source>
        <dbReference type="ARBA" id="ARBA00023284"/>
    </source>
</evidence>
<dbReference type="SUPFAM" id="SSF52821">
    <property type="entry name" value="Rhodanese/Cell cycle control phosphatase"/>
    <property type="match status" value="1"/>
</dbReference>
<protein>
    <submittedName>
        <fullName evidence="8">CoA-disulfide reductase</fullName>
        <ecNumber evidence="8">1.8.1.14</ecNumber>
    </submittedName>
</protein>
<dbReference type="PANTHER" id="PTHR43429">
    <property type="entry name" value="PYRIDINE NUCLEOTIDE-DISULFIDE OXIDOREDUCTASE DOMAIN-CONTAINING"/>
    <property type="match status" value="1"/>
</dbReference>
<dbReference type="GO" id="GO:0050451">
    <property type="term" value="F:CoA-disulfide reductase (NADPH) activity"/>
    <property type="evidence" value="ECO:0007669"/>
    <property type="project" value="UniProtKB-EC"/>
</dbReference>
<evidence type="ECO:0000256" key="5">
    <source>
        <dbReference type="ARBA" id="ARBA00023002"/>
    </source>
</evidence>
<dbReference type="InterPro" id="IPR036873">
    <property type="entry name" value="Rhodanese-like_dom_sf"/>
</dbReference>
<dbReference type="Gene3D" id="3.40.250.10">
    <property type="entry name" value="Rhodanese-like domain"/>
    <property type="match status" value="1"/>
</dbReference>
<keyword evidence="5 8" id="KW-0560">Oxidoreductase</keyword>
<comment type="cofactor">
    <cofactor evidence="1">
        <name>FAD</name>
        <dbReference type="ChEBI" id="CHEBI:57692"/>
    </cofactor>
</comment>
<evidence type="ECO:0000256" key="1">
    <source>
        <dbReference type="ARBA" id="ARBA00001974"/>
    </source>
</evidence>
<evidence type="ECO:0000313" key="8">
    <source>
        <dbReference type="EMBL" id="SLM10199.1"/>
    </source>
</evidence>
<name>A0A3P3XFP4_9SPIR</name>
<gene>
    <name evidence="8" type="ORF">SPIROBIBN47_130012</name>
</gene>
<dbReference type="SMART" id="SM00450">
    <property type="entry name" value="RHOD"/>
    <property type="match status" value="1"/>
</dbReference>
<dbReference type="Gene3D" id="3.50.50.60">
    <property type="entry name" value="FAD/NAD(P)-binding domain"/>
    <property type="match status" value="2"/>
</dbReference>
<comment type="similarity">
    <text evidence="2">Belongs to the class-III pyridine nucleotide-disulfide oxidoreductase family.</text>
</comment>